<dbReference type="CDD" id="cd15904">
    <property type="entry name" value="TSPO_MBR"/>
    <property type="match status" value="1"/>
</dbReference>
<feature type="transmembrane region" description="Helical" evidence="6">
    <location>
        <begin position="144"/>
        <end position="163"/>
    </location>
</feature>
<name>A0A1C5JYK2_9ACTN</name>
<dbReference type="Gene3D" id="1.20.1260.100">
    <property type="entry name" value="TspO/MBR protein"/>
    <property type="match status" value="1"/>
</dbReference>
<dbReference type="PIRSF" id="PIRSF005859">
    <property type="entry name" value="PBR"/>
    <property type="match status" value="1"/>
</dbReference>
<keyword evidence="5 6" id="KW-0472">Membrane</keyword>
<evidence type="ECO:0000256" key="2">
    <source>
        <dbReference type="ARBA" id="ARBA00007524"/>
    </source>
</evidence>
<organism evidence="7 8">
    <name type="scientific">Micromonospora siamensis</name>
    <dbReference type="NCBI Taxonomy" id="299152"/>
    <lineage>
        <taxon>Bacteria</taxon>
        <taxon>Bacillati</taxon>
        <taxon>Actinomycetota</taxon>
        <taxon>Actinomycetes</taxon>
        <taxon>Micromonosporales</taxon>
        <taxon>Micromonosporaceae</taxon>
        <taxon>Micromonospora</taxon>
    </lineage>
</organism>
<protein>
    <submittedName>
        <fullName evidence="7">TspO and MBR related proteins</fullName>
    </submittedName>
</protein>
<keyword evidence="3 6" id="KW-0812">Transmembrane</keyword>
<proteinExistence type="inferred from homology"/>
<feature type="transmembrane region" description="Helical" evidence="6">
    <location>
        <begin position="17"/>
        <end position="38"/>
    </location>
</feature>
<dbReference type="AlphaFoldDB" id="A0A1C5JYK2"/>
<dbReference type="RefSeq" id="WP_088972872.1">
    <property type="nucleotide sequence ID" value="NZ_JBHLYF010000021.1"/>
</dbReference>
<keyword evidence="4 6" id="KW-1133">Transmembrane helix</keyword>
<dbReference type="GO" id="GO:0033013">
    <property type="term" value="P:tetrapyrrole metabolic process"/>
    <property type="evidence" value="ECO:0007669"/>
    <property type="project" value="UniProtKB-ARBA"/>
</dbReference>
<dbReference type="GO" id="GO:0016020">
    <property type="term" value="C:membrane"/>
    <property type="evidence" value="ECO:0007669"/>
    <property type="project" value="UniProtKB-SubCell"/>
</dbReference>
<dbReference type="InterPro" id="IPR038330">
    <property type="entry name" value="TspO/MBR-related_sf"/>
</dbReference>
<sequence>MEITQSAGRRTSGARKWWALAGFGAATFAAAAIGGLGVRGTSAEYQSLEQPTWAPPSWLFGPVWTVLYALIAIAGWLVWRRVGFGPALWAWVVQLVLNAIWTPLFFGAGRYGLAFAEIVAMWLAIGVTVALFRRISRPATLLMLPYWAWVTFAAALNLAIWRLNA</sequence>
<evidence type="ECO:0000256" key="1">
    <source>
        <dbReference type="ARBA" id="ARBA00004141"/>
    </source>
</evidence>
<dbReference type="PANTHER" id="PTHR10057:SF0">
    <property type="entry name" value="TRANSLOCATOR PROTEIN"/>
    <property type="match status" value="1"/>
</dbReference>
<dbReference type="PANTHER" id="PTHR10057">
    <property type="entry name" value="PERIPHERAL-TYPE BENZODIAZEPINE RECEPTOR"/>
    <property type="match status" value="1"/>
</dbReference>
<dbReference type="EMBL" id="LT607751">
    <property type="protein sequence ID" value="SCG75411.1"/>
    <property type="molecule type" value="Genomic_DNA"/>
</dbReference>
<dbReference type="InterPro" id="IPR004307">
    <property type="entry name" value="TspO_MBR"/>
</dbReference>
<evidence type="ECO:0000313" key="7">
    <source>
        <dbReference type="EMBL" id="SCG75411.1"/>
    </source>
</evidence>
<feature type="transmembrane region" description="Helical" evidence="6">
    <location>
        <begin position="86"/>
        <end position="106"/>
    </location>
</feature>
<feature type="transmembrane region" description="Helical" evidence="6">
    <location>
        <begin position="58"/>
        <end position="79"/>
    </location>
</feature>
<keyword evidence="8" id="KW-1185">Reference proteome</keyword>
<feature type="transmembrane region" description="Helical" evidence="6">
    <location>
        <begin position="112"/>
        <end position="132"/>
    </location>
</feature>
<dbReference type="Proteomes" id="UP000198210">
    <property type="component" value="Chromosome I"/>
</dbReference>
<dbReference type="Pfam" id="PF03073">
    <property type="entry name" value="TspO_MBR"/>
    <property type="match status" value="1"/>
</dbReference>
<comment type="similarity">
    <text evidence="2">Belongs to the TspO/BZRP family.</text>
</comment>
<evidence type="ECO:0000256" key="4">
    <source>
        <dbReference type="ARBA" id="ARBA00022989"/>
    </source>
</evidence>
<reference evidence="7 8" key="1">
    <citation type="submission" date="2016-06" db="EMBL/GenBank/DDBJ databases">
        <authorList>
            <person name="Kjaerup R.B."/>
            <person name="Dalgaard T.S."/>
            <person name="Juul-Madsen H.R."/>
        </authorList>
    </citation>
    <scope>NUCLEOTIDE SEQUENCE [LARGE SCALE GENOMIC DNA]</scope>
    <source>
        <strain evidence="7 8">DSM 45097</strain>
    </source>
</reference>
<evidence type="ECO:0000256" key="5">
    <source>
        <dbReference type="ARBA" id="ARBA00023136"/>
    </source>
</evidence>
<gene>
    <name evidence="7" type="ORF">GA0074704_5171</name>
</gene>
<evidence type="ECO:0000256" key="3">
    <source>
        <dbReference type="ARBA" id="ARBA00022692"/>
    </source>
</evidence>
<dbReference type="FunFam" id="1.20.1260.100:FF:000001">
    <property type="entry name" value="translocator protein 2"/>
    <property type="match status" value="1"/>
</dbReference>
<evidence type="ECO:0000256" key="6">
    <source>
        <dbReference type="SAM" id="Phobius"/>
    </source>
</evidence>
<evidence type="ECO:0000313" key="8">
    <source>
        <dbReference type="Proteomes" id="UP000198210"/>
    </source>
</evidence>
<accession>A0A1C5JYK2</accession>
<comment type="subcellular location">
    <subcellularLocation>
        <location evidence="1">Membrane</location>
        <topology evidence="1">Multi-pass membrane protein</topology>
    </subcellularLocation>
</comment>